<sequence length="140" mass="14531">MAAELAIREAFAPSGVLRISINFGNPILATKDAGGKPKGISVDLANELASALALPLELVSFDAAGDAVTAVAAGDADVGFFAIDTKRGEEISFTAPYILIEGNYLVRTDSLIRTTTDVDKPGIRVAVGAGSAYVRRAYSQ</sequence>
<protein>
    <submittedName>
        <fullName evidence="3">Putative extracellular solute-binding protein</fullName>
    </submittedName>
</protein>
<evidence type="ECO:0000313" key="3">
    <source>
        <dbReference type="EMBL" id="OTP76169.1"/>
    </source>
</evidence>
<dbReference type="PANTHER" id="PTHR35936">
    <property type="entry name" value="MEMBRANE-BOUND LYTIC MUREIN TRANSGLYCOSYLASE F"/>
    <property type="match status" value="1"/>
</dbReference>
<proteinExistence type="predicted"/>
<feature type="domain" description="Solute-binding protein family 3/N-terminal" evidence="2">
    <location>
        <begin position="26"/>
        <end position="111"/>
    </location>
</feature>
<dbReference type="AlphaFoldDB" id="A0A242MXK6"/>
<organism evidence="3 4">
    <name type="scientific">Caballeronia sordidicola</name>
    <name type="common">Burkholderia sordidicola</name>
    <dbReference type="NCBI Taxonomy" id="196367"/>
    <lineage>
        <taxon>Bacteria</taxon>
        <taxon>Pseudomonadati</taxon>
        <taxon>Pseudomonadota</taxon>
        <taxon>Betaproteobacteria</taxon>
        <taxon>Burkholderiales</taxon>
        <taxon>Burkholderiaceae</taxon>
        <taxon>Caballeronia</taxon>
    </lineage>
</organism>
<dbReference type="EMBL" id="NBTZ01000041">
    <property type="protein sequence ID" value="OTP76169.1"/>
    <property type="molecule type" value="Genomic_DNA"/>
</dbReference>
<comment type="caution">
    <text evidence="3">The sequence shown here is derived from an EMBL/GenBank/DDBJ whole genome shotgun (WGS) entry which is preliminary data.</text>
</comment>
<accession>A0A242MXK6</accession>
<dbReference type="Pfam" id="PF00497">
    <property type="entry name" value="SBP_bac_3"/>
    <property type="match status" value="1"/>
</dbReference>
<evidence type="ECO:0000313" key="4">
    <source>
        <dbReference type="Proteomes" id="UP000195221"/>
    </source>
</evidence>
<evidence type="ECO:0000259" key="2">
    <source>
        <dbReference type="Pfam" id="PF00497"/>
    </source>
</evidence>
<dbReference type="RefSeq" id="WP_086386409.1">
    <property type="nucleotide sequence ID" value="NZ_NBTZ01000041.1"/>
</dbReference>
<gene>
    <name evidence="3" type="ORF">PAMC26577_11760</name>
</gene>
<dbReference type="SUPFAM" id="SSF53850">
    <property type="entry name" value="Periplasmic binding protein-like II"/>
    <property type="match status" value="1"/>
</dbReference>
<dbReference type="Gene3D" id="3.40.190.10">
    <property type="entry name" value="Periplasmic binding protein-like II"/>
    <property type="match status" value="1"/>
</dbReference>
<dbReference type="Proteomes" id="UP000195221">
    <property type="component" value="Unassembled WGS sequence"/>
</dbReference>
<evidence type="ECO:0000256" key="1">
    <source>
        <dbReference type="ARBA" id="ARBA00022729"/>
    </source>
</evidence>
<name>A0A242MXK6_CABSO</name>
<reference evidence="3 4" key="1">
    <citation type="submission" date="2017-03" db="EMBL/GenBank/DDBJ databases">
        <title>Genome analysis of strain PAMC 26577.</title>
        <authorList>
            <person name="Oh H.-M."/>
            <person name="Yang J.-A."/>
        </authorList>
    </citation>
    <scope>NUCLEOTIDE SEQUENCE [LARGE SCALE GENOMIC DNA]</scope>
    <source>
        <strain evidence="3 4">PAMC 26577</strain>
    </source>
</reference>
<keyword evidence="1" id="KW-0732">Signal</keyword>
<dbReference type="InterPro" id="IPR001638">
    <property type="entry name" value="Solute-binding_3/MltF_N"/>
</dbReference>
<dbReference type="PANTHER" id="PTHR35936:SF17">
    <property type="entry name" value="ARGININE-BINDING EXTRACELLULAR PROTEIN ARTP"/>
    <property type="match status" value="1"/>
</dbReference>